<dbReference type="PANTHER" id="PTHR31650">
    <property type="entry name" value="O-ACYLTRANSFERASE (WSD1-LIKE) FAMILY PROTEIN"/>
    <property type="match status" value="1"/>
</dbReference>
<dbReference type="GO" id="GO:0006071">
    <property type="term" value="P:glycerol metabolic process"/>
    <property type="evidence" value="ECO:0007669"/>
    <property type="project" value="UniProtKB-KW"/>
</dbReference>
<evidence type="ECO:0000256" key="6">
    <source>
        <dbReference type="ARBA" id="ARBA00022679"/>
    </source>
</evidence>
<evidence type="ECO:0000256" key="2">
    <source>
        <dbReference type="ARBA" id="ARBA00005189"/>
    </source>
</evidence>
<evidence type="ECO:0000313" key="13">
    <source>
        <dbReference type="EMBL" id="RDI55207.1"/>
    </source>
</evidence>
<evidence type="ECO:0000259" key="11">
    <source>
        <dbReference type="Pfam" id="PF03007"/>
    </source>
</evidence>
<evidence type="ECO:0000256" key="8">
    <source>
        <dbReference type="ARBA" id="ARBA00023098"/>
    </source>
</evidence>
<dbReference type="EMBL" id="QQAZ01000001">
    <property type="protein sequence ID" value="RDI55207.1"/>
    <property type="molecule type" value="Genomic_DNA"/>
</dbReference>
<protein>
    <recommendedName>
        <fullName evidence="4">diacylglycerol O-acyltransferase</fullName>
        <ecNumber evidence="4">2.3.1.20</ecNumber>
    </recommendedName>
</protein>
<comment type="pathway">
    <text evidence="2">Lipid metabolism.</text>
</comment>
<reference evidence="13 14" key="1">
    <citation type="submission" date="2018-07" db="EMBL/GenBank/DDBJ databases">
        <title>Genomic Encyclopedia of Type Strains, Phase IV (KMG-IV): sequencing the most valuable type-strain genomes for metagenomic binning, comparative biology and taxonomic classification.</title>
        <authorList>
            <person name="Goeker M."/>
        </authorList>
    </citation>
    <scope>NUCLEOTIDE SEQUENCE [LARGE SCALE GENOMIC DNA]</scope>
    <source>
        <strain evidence="13 14">DSM 44952</strain>
    </source>
</reference>
<evidence type="ECO:0000256" key="3">
    <source>
        <dbReference type="ARBA" id="ARBA00009587"/>
    </source>
</evidence>
<feature type="domain" description="O-acyltransferase WSD1-like N-terminal" evidence="11">
    <location>
        <begin position="9"/>
        <end position="272"/>
    </location>
</feature>
<dbReference type="Gene3D" id="3.30.559.30">
    <property type="entry name" value="Nonribosomal peptide synthetase, condensation domain"/>
    <property type="match status" value="1"/>
</dbReference>
<dbReference type="PANTHER" id="PTHR31650:SF1">
    <property type="entry name" value="WAX ESTER SYNTHASE_DIACYLGLYCEROL ACYLTRANSFERASE 4-RELATED"/>
    <property type="match status" value="1"/>
</dbReference>
<accession>A0A370HDA6</accession>
<proteinExistence type="inferred from homology"/>
<feature type="domain" description="O-acyltransferase WSD1 C-terminal" evidence="12">
    <location>
        <begin position="312"/>
        <end position="446"/>
    </location>
</feature>
<comment type="caution">
    <text evidence="13">The sequence shown here is derived from an EMBL/GenBank/DDBJ whole genome shotgun (WGS) entry which is preliminary data.</text>
</comment>
<dbReference type="GO" id="GO:0019432">
    <property type="term" value="P:triglyceride biosynthetic process"/>
    <property type="evidence" value="ECO:0007669"/>
    <property type="project" value="UniProtKB-UniPathway"/>
</dbReference>
<dbReference type="GO" id="GO:0005886">
    <property type="term" value="C:plasma membrane"/>
    <property type="evidence" value="ECO:0007669"/>
    <property type="project" value="TreeGrafter"/>
</dbReference>
<comment type="catalytic activity">
    <reaction evidence="10">
        <text>an acyl-CoA + a 1,2-diacyl-sn-glycerol = a triacyl-sn-glycerol + CoA</text>
        <dbReference type="Rhea" id="RHEA:10868"/>
        <dbReference type="ChEBI" id="CHEBI:17815"/>
        <dbReference type="ChEBI" id="CHEBI:57287"/>
        <dbReference type="ChEBI" id="CHEBI:58342"/>
        <dbReference type="ChEBI" id="CHEBI:64615"/>
        <dbReference type="EC" id="2.3.1.20"/>
    </reaction>
</comment>
<evidence type="ECO:0000313" key="14">
    <source>
        <dbReference type="Proteomes" id="UP000255355"/>
    </source>
</evidence>
<keyword evidence="8" id="KW-0443">Lipid metabolism</keyword>
<evidence type="ECO:0000256" key="7">
    <source>
        <dbReference type="ARBA" id="ARBA00022798"/>
    </source>
</evidence>
<evidence type="ECO:0000256" key="5">
    <source>
        <dbReference type="ARBA" id="ARBA00022516"/>
    </source>
</evidence>
<evidence type="ECO:0000256" key="4">
    <source>
        <dbReference type="ARBA" id="ARBA00013244"/>
    </source>
</evidence>
<name>A0A370HDA6_9NOCA</name>
<keyword evidence="9 13" id="KW-0012">Acyltransferase</keyword>
<dbReference type="UniPathway" id="UPA00282"/>
<keyword evidence="7" id="KW-0319">Glycerol metabolism</keyword>
<dbReference type="InterPro" id="IPR023213">
    <property type="entry name" value="CAT-like_dom_sf"/>
</dbReference>
<evidence type="ECO:0000259" key="12">
    <source>
        <dbReference type="Pfam" id="PF06974"/>
    </source>
</evidence>
<dbReference type="Gene3D" id="3.30.559.10">
    <property type="entry name" value="Chloramphenicol acetyltransferase-like domain"/>
    <property type="match status" value="1"/>
</dbReference>
<dbReference type="STRING" id="1210089.GCA_001613165_02055"/>
<dbReference type="GO" id="GO:0071731">
    <property type="term" value="P:response to nitric oxide"/>
    <property type="evidence" value="ECO:0007669"/>
    <property type="project" value="TreeGrafter"/>
</dbReference>
<dbReference type="GO" id="GO:0051701">
    <property type="term" value="P:biological process involved in interaction with host"/>
    <property type="evidence" value="ECO:0007669"/>
    <property type="project" value="TreeGrafter"/>
</dbReference>
<dbReference type="AlphaFoldDB" id="A0A370HDA6"/>
<organism evidence="13 14">
    <name type="scientific">Nocardia mexicana</name>
    <dbReference type="NCBI Taxonomy" id="279262"/>
    <lineage>
        <taxon>Bacteria</taxon>
        <taxon>Bacillati</taxon>
        <taxon>Actinomycetota</taxon>
        <taxon>Actinomycetes</taxon>
        <taxon>Mycobacteriales</taxon>
        <taxon>Nocardiaceae</taxon>
        <taxon>Nocardia</taxon>
    </lineage>
</organism>
<dbReference type="InterPro" id="IPR045034">
    <property type="entry name" value="O-acyltransferase_WSD1-like"/>
</dbReference>
<evidence type="ECO:0000256" key="10">
    <source>
        <dbReference type="ARBA" id="ARBA00048109"/>
    </source>
</evidence>
<dbReference type="InterPro" id="IPR009721">
    <property type="entry name" value="O-acyltransferase_WSD1_C"/>
</dbReference>
<keyword evidence="14" id="KW-1185">Reference proteome</keyword>
<comment type="similarity">
    <text evidence="3">Belongs to the long-chain O-acyltransferase family.</text>
</comment>
<dbReference type="InterPro" id="IPR004255">
    <property type="entry name" value="O-acyltransferase_WSD1_N"/>
</dbReference>
<dbReference type="SUPFAM" id="SSF52777">
    <property type="entry name" value="CoA-dependent acyltransferases"/>
    <property type="match status" value="1"/>
</dbReference>
<dbReference type="EC" id="2.3.1.20" evidence="4"/>
<sequence>METSGSHMTQSDLFTWSMEHDPILRSTIVSVLLLDGPPDRDRLIDTIDRATRVVPRFRHRLVAAPFGLAPPRWVPDPDFDLSWHIRHVAVPVPATFSAVLEFARTEAMTAFDPARPLWQFTLLDGVEDGKAALVLKVHHSLTDGIGGIQIAGEILDFDRSGTAREPAPDVTAPDNSEWADIVAWNWSVGSQLARAGITLVPRSLRSTLAPIRTLRTGFATAASLFRLAQPITRTLSPVMTGRGLGRQLAVLETSLAGLRRAAHRSGCTTNDAFLTAVLLGLQIYHDKHGTKAEHLRVAVPISLRTQGDPLGGNRITIVRFVAPADLESTADLMRALDTAVDNWRHEPAIPWSNSVAATFNRLPAGLLTAMFKHIDFIASDVPGSPVPLYIAGAGIERIYPFGPTTGTAFNVTLLSHVGTCCVGINADTAAVPDLPVLTDCIAAGFRTVIDGNGADSNAQPARTPLLRRD</sequence>
<dbReference type="Pfam" id="PF06974">
    <property type="entry name" value="WS_DGAT_C"/>
    <property type="match status" value="1"/>
</dbReference>
<dbReference type="Pfam" id="PF03007">
    <property type="entry name" value="WS_DGAT_cat"/>
    <property type="match status" value="1"/>
</dbReference>
<dbReference type="GO" id="GO:0001666">
    <property type="term" value="P:response to hypoxia"/>
    <property type="evidence" value="ECO:0007669"/>
    <property type="project" value="TreeGrafter"/>
</dbReference>
<evidence type="ECO:0000256" key="1">
    <source>
        <dbReference type="ARBA" id="ARBA00004771"/>
    </source>
</evidence>
<dbReference type="GO" id="GO:0004144">
    <property type="term" value="F:diacylglycerol O-acyltransferase activity"/>
    <property type="evidence" value="ECO:0007669"/>
    <property type="project" value="UniProtKB-EC"/>
</dbReference>
<gene>
    <name evidence="13" type="ORF">DFR68_10139</name>
</gene>
<keyword evidence="6 13" id="KW-0808">Transferase</keyword>
<keyword evidence="5" id="KW-0444">Lipid biosynthesis</keyword>
<evidence type="ECO:0000256" key="9">
    <source>
        <dbReference type="ARBA" id="ARBA00023315"/>
    </source>
</evidence>
<dbReference type="RefSeq" id="WP_068017133.1">
    <property type="nucleotide sequence ID" value="NZ_QQAZ01000001.1"/>
</dbReference>
<dbReference type="Proteomes" id="UP000255355">
    <property type="component" value="Unassembled WGS sequence"/>
</dbReference>
<comment type="pathway">
    <text evidence="1">Glycerolipid metabolism; triacylglycerol biosynthesis.</text>
</comment>